<keyword evidence="2" id="KW-0813">Transport</keyword>
<keyword evidence="7" id="KW-1185">Reference proteome</keyword>
<protein>
    <submittedName>
        <fullName evidence="6">Peptide/nickel transport system ATP-binding protein</fullName>
    </submittedName>
</protein>
<feature type="domain" description="ABC transporter" evidence="5">
    <location>
        <begin position="10"/>
        <end position="260"/>
    </location>
</feature>
<dbReference type="Pfam" id="PF00005">
    <property type="entry name" value="ABC_tran"/>
    <property type="match status" value="2"/>
</dbReference>
<dbReference type="InterPro" id="IPR013563">
    <property type="entry name" value="Oligopep_ABC_C"/>
</dbReference>
<evidence type="ECO:0000256" key="3">
    <source>
        <dbReference type="ARBA" id="ARBA00022741"/>
    </source>
</evidence>
<proteinExistence type="inferred from homology"/>
<dbReference type="SMART" id="SM00382">
    <property type="entry name" value="AAA"/>
    <property type="match status" value="2"/>
</dbReference>
<dbReference type="SUPFAM" id="SSF52540">
    <property type="entry name" value="P-loop containing nucleoside triphosphate hydrolases"/>
    <property type="match status" value="2"/>
</dbReference>
<name>A0A7W9PH85_9NOCA</name>
<dbReference type="NCBIfam" id="NF008453">
    <property type="entry name" value="PRK11308.1"/>
    <property type="match status" value="2"/>
</dbReference>
<evidence type="ECO:0000259" key="5">
    <source>
        <dbReference type="PROSITE" id="PS50893"/>
    </source>
</evidence>
<dbReference type="InterPro" id="IPR017871">
    <property type="entry name" value="ABC_transporter-like_CS"/>
</dbReference>
<comment type="caution">
    <text evidence="6">The sequence shown here is derived from an EMBL/GenBank/DDBJ whole genome shotgun (WGS) entry which is preliminary data.</text>
</comment>
<accession>A0A7W9PH85</accession>
<evidence type="ECO:0000313" key="6">
    <source>
        <dbReference type="EMBL" id="MBB5916102.1"/>
    </source>
</evidence>
<reference evidence="6 7" key="1">
    <citation type="submission" date="2020-08" db="EMBL/GenBank/DDBJ databases">
        <title>Sequencing the genomes of 1000 actinobacteria strains.</title>
        <authorList>
            <person name="Klenk H.-P."/>
        </authorList>
    </citation>
    <scope>NUCLEOTIDE SEQUENCE [LARGE SCALE GENOMIC DNA]</scope>
    <source>
        <strain evidence="6 7">DSM 43582</strain>
    </source>
</reference>
<dbReference type="InterPro" id="IPR003439">
    <property type="entry name" value="ABC_transporter-like_ATP-bd"/>
</dbReference>
<dbReference type="AlphaFoldDB" id="A0A7W9PH85"/>
<dbReference type="CDD" id="cd03257">
    <property type="entry name" value="ABC_NikE_OppD_transporters"/>
    <property type="match status" value="2"/>
</dbReference>
<dbReference type="PANTHER" id="PTHR43776:SF7">
    <property type="entry name" value="D,D-DIPEPTIDE TRANSPORT ATP-BINDING PROTEIN DDPF-RELATED"/>
    <property type="match status" value="1"/>
</dbReference>
<dbReference type="PROSITE" id="PS00211">
    <property type="entry name" value="ABC_TRANSPORTER_1"/>
    <property type="match status" value="2"/>
</dbReference>
<evidence type="ECO:0000313" key="7">
    <source>
        <dbReference type="Proteomes" id="UP000540412"/>
    </source>
</evidence>
<dbReference type="GO" id="GO:0016887">
    <property type="term" value="F:ATP hydrolysis activity"/>
    <property type="evidence" value="ECO:0007669"/>
    <property type="project" value="InterPro"/>
</dbReference>
<dbReference type="InterPro" id="IPR003593">
    <property type="entry name" value="AAA+_ATPase"/>
</dbReference>
<dbReference type="InterPro" id="IPR050319">
    <property type="entry name" value="ABC_transp_ATP-bind"/>
</dbReference>
<evidence type="ECO:0000256" key="2">
    <source>
        <dbReference type="ARBA" id="ARBA00022448"/>
    </source>
</evidence>
<dbReference type="InterPro" id="IPR027417">
    <property type="entry name" value="P-loop_NTPase"/>
</dbReference>
<dbReference type="EMBL" id="JACHIT010000002">
    <property type="protein sequence ID" value="MBB5916102.1"/>
    <property type="molecule type" value="Genomic_DNA"/>
</dbReference>
<keyword evidence="4 6" id="KW-0067">ATP-binding</keyword>
<dbReference type="Pfam" id="PF08352">
    <property type="entry name" value="oligo_HPY"/>
    <property type="match status" value="1"/>
</dbReference>
<dbReference type="GO" id="GO:0055085">
    <property type="term" value="P:transmembrane transport"/>
    <property type="evidence" value="ECO:0007669"/>
    <property type="project" value="UniProtKB-ARBA"/>
</dbReference>
<evidence type="ECO:0000256" key="4">
    <source>
        <dbReference type="ARBA" id="ARBA00022840"/>
    </source>
</evidence>
<dbReference type="GO" id="GO:0005524">
    <property type="term" value="F:ATP binding"/>
    <property type="evidence" value="ECO:0007669"/>
    <property type="project" value="UniProtKB-KW"/>
</dbReference>
<dbReference type="GO" id="GO:0015833">
    <property type="term" value="P:peptide transport"/>
    <property type="evidence" value="ECO:0007669"/>
    <property type="project" value="InterPro"/>
</dbReference>
<dbReference type="Gene3D" id="3.40.50.300">
    <property type="entry name" value="P-loop containing nucleotide triphosphate hydrolases"/>
    <property type="match status" value="2"/>
</dbReference>
<evidence type="ECO:0000256" key="1">
    <source>
        <dbReference type="ARBA" id="ARBA00005417"/>
    </source>
</evidence>
<keyword evidence="3" id="KW-0547">Nucleotide-binding</keyword>
<feature type="domain" description="ABC transporter" evidence="5">
    <location>
        <begin position="282"/>
        <end position="525"/>
    </location>
</feature>
<dbReference type="PROSITE" id="PS50893">
    <property type="entry name" value="ABC_TRANSPORTER_2"/>
    <property type="match status" value="2"/>
</dbReference>
<dbReference type="RefSeq" id="WP_040752479.1">
    <property type="nucleotide sequence ID" value="NZ_JACHIT010000002.1"/>
</dbReference>
<organism evidence="6 7">
    <name type="scientific">Nocardia transvalensis</name>
    <dbReference type="NCBI Taxonomy" id="37333"/>
    <lineage>
        <taxon>Bacteria</taxon>
        <taxon>Bacillati</taxon>
        <taxon>Actinomycetota</taxon>
        <taxon>Actinomycetes</taxon>
        <taxon>Mycobacteriales</taxon>
        <taxon>Nocardiaceae</taxon>
        <taxon>Nocardia</taxon>
    </lineage>
</organism>
<comment type="similarity">
    <text evidence="1">Belongs to the ABC transporter superfamily.</text>
</comment>
<dbReference type="Proteomes" id="UP000540412">
    <property type="component" value="Unassembled WGS sequence"/>
</dbReference>
<gene>
    <name evidence="6" type="ORF">BJY24_005014</name>
</gene>
<dbReference type="PANTHER" id="PTHR43776">
    <property type="entry name" value="TRANSPORT ATP-BINDING PROTEIN"/>
    <property type="match status" value="1"/>
</dbReference>
<sequence length="538" mass="56999">MASPEPLLAVSHLSVDYAAAGPHDGRPVVSDVSFTVGRGDVVAVVGQSGSGKSTIARAILGLLPEGGRIVAGNVRIDGLDVTRLGRRRWRGIRGGTVGFVPQDPLGSLDPLKRVGSQIAEVLVAHGIARPRAARRRAVELLDRVGIDAPEARARQYPHELSGGQQQRALIAIAVAGDPDLLIADEPTSALDVTVQRRILDLLDDLRRERGLGIVFITHDLALAEHRSTRVVVLSDGVIRESGATADVLRFPADDYTRRLIGDAPALSPDKYERPAPDGPAVLEVRDLTKSYRAGAPVLDGVGFSVTAGSVHALVGESGSGKTTLARVLAGLTAFDSGEVIVEGARLDSRAWSTPALRRERSRVLHLVQQNPLAALDPRLPIAESVAEPLTINKIGTRVTRRAQALAALERVGLPPEIGARRPAEVSGGQRQRVVLARALVADPRILVLDEPTSALDVSVQAQIIDLLLGLQRGLDLTLLFISHDLALVRQIADDVSVLHGGALVETGPARAVFDAPAAEYTRRLLDAVPRPATVVNAA</sequence>